<organism evidence="1">
    <name type="scientific">freshwater metagenome</name>
    <dbReference type="NCBI Taxonomy" id="449393"/>
    <lineage>
        <taxon>unclassified sequences</taxon>
        <taxon>metagenomes</taxon>
        <taxon>ecological metagenomes</taxon>
    </lineage>
</organism>
<gene>
    <name evidence="1" type="ORF">UFOPK1493_01743</name>
</gene>
<dbReference type="EMBL" id="CAEZSR010000057">
    <property type="protein sequence ID" value="CAB4560376.1"/>
    <property type="molecule type" value="Genomic_DNA"/>
</dbReference>
<accession>A0A6J6DAP7</accession>
<dbReference type="AlphaFoldDB" id="A0A6J6DAP7"/>
<sequence>MFALVACGGSRDRARGDLVDQLVEGGLPDEIAECVVEAFFDARDDDELREFFARDDLTDAEREEFARLGEACVPGT</sequence>
<evidence type="ECO:0000313" key="1">
    <source>
        <dbReference type="EMBL" id="CAB4560376.1"/>
    </source>
</evidence>
<name>A0A6J6DAP7_9ZZZZ</name>
<reference evidence="1" key="1">
    <citation type="submission" date="2020-05" db="EMBL/GenBank/DDBJ databases">
        <authorList>
            <person name="Chiriac C."/>
            <person name="Salcher M."/>
            <person name="Ghai R."/>
            <person name="Kavagutti S V."/>
        </authorList>
    </citation>
    <scope>NUCLEOTIDE SEQUENCE</scope>
</reference>
<proteinExistence type="predicted"/>
<protein>
    <submittedName>
        <fullName evidence="1">Unannotated protein</fullName>
    </submittedName>
</protein>